<feature type="transmembrane region" description="Helical" evidence="6">
    <location>
        <begin position="314"/>
        <end position="336"/>
    </location>
</feature>
<feature type="transmembrane region" description="Helical" evidence="6">
    <location>
        <begin position="348"/>
        <end position="367"/>
    </location>
</feature>
<gene>
    <name evidence="8" type="ORF">DFO73_101271</name>
</gene>
<dbReference type="OrthoDB" id="9793415at2"/>
<comment type="subcellular location">
    <subcellularLocation>
        <location evidence="1">Cell membrane</location>
        <topology evidence="1">Multi-pass membrane protein</topology>
    </subcellularLocation>
</comment>
<evidence type="ECO:0000256" key="1">
    <source>
        <dbReference type="ARBA" id="ARBA00004651"/>
    </source>
</evidence>
<dbReference type="CDD" id="cd17353">
    <property type="entry name" value="MFS_OFA_like"/>
    <property type="match status" value="1"/>
</dbReference>
<evidence type="ECO:0000256" key="5">
    <source>
        <dbReference type="ARBA" id="ARBA00023136"/>
    </source>
</evidence>
<evidence type="ECO:0000256" key="4">
    <source>
        <dbReference type="ARBA" id="ARBA00022989"/>
    </source>
</evidence>
<dbReference type="Gene3D" id="1.20.1250.20">
    <property type="entry name" value="MFS general substrate transporter like domains"/>
    <property type="match status" value="2"/>
</dbReference>
<comment type="caution">
    <text evidence="8">The sequence shown here is derived from an EMBL/GenBank/DDBJ whole genome shotgun (WGS) entry which is preliminary data.</text>
</comment>
<feature type="transmembrane region" description="Helical" evidence="6">
    <location>
        <begin position="379"/>
        <end position="398"/>
    </location>
</feature>
<name>A0A2V3A4R9_9BACI</name>
<evidence type="ECO:0000256" key="3">
    <source>
        <dbReference type="ARBA" id="ARBA00022692"/>
    </source>
</evidence>
<organism evidence="8 9">
    <name type="scientific">Cytobacillus oceanisediminis</name>
    <dbReference type="NCBI Taxonomy" id="665099"/>
    <lineage>
        <taxon>Bacteria</taxon>
        <taxon>Bacillati</taxon>
        <taxon>Bacillota</taxon>
        <taxon>Bacilli</taxon>
        <taxon>Bacillales</taxon>
        <taxon>Bacillaceae</taxon>
        <taxon>Cytobacillus</taxon>
    </lineage>
</organism>
<protein>
    <submittedName>
        <fullName evidence="8">OFA family oxalate/formate antiporter-like MFS transporter</fullName>
    </submittedName>
</protein>
<dbReference type="GO" id="GO:0005886">
    <property type="term" value="C:plasma membrane"/>
    <property type="evidence" value="ECO:0007669"/>
    <property type="project" value="UniProtKB-SubCell"/>
</dbReference>
<feature type="transmembrane region" description="Helical" evidence="6">
    <location>
        <begin position="99"/>
        <end position="121"/>
    </location>
</feature>
<dbReference type="GO" id="GO:0022857">
    <property type="term" value="F:transmembrane transporter activity"/>
    <property type="evidence" value="ECO:0007669"/>
    <property type="project" value="InterPro"/>
</dbReference>
<keyword evidence="2" id="KW-0813">Transport</keyword>
<sequence length="421" mass="45541">MANKNRWLIALSAVAIHLSIGSVYAYSVYQNPLKEALGWEKTDVSLAFTIAIFILGVAAAFFGRFVEKNGPRKSAMIAAVFFGIGTVGAGFAVQMENYILFLIFFGAVGGLGLGFGYIAPVSTLVKWFPDRRGLATGMAVMGFGAGALITSPIASRLMIATSIPTTFYILGISYFILMIAGALYIAKPPEGWKPEGMEEKNEERPVKADLAQLTANEAIKTRRFWLLWIMMFINISAGIMILSVAAPMAQEITGASAITAASIVGIMGLFNGGGRIGWASASDYIGRGNTYMTFFLIQVAAFFILPFITNSFVFSVFLYIIVSCYGGGFASLPAFIGDLFGTKQLGAIHGYLLTSWSIAGVVGPMLVSNIYEATQSYTVTFYVFGTMLAIGFIVSLLMKRDIKKIRATKKQKRTSQQLVTE</sequence>
<feature type="domain" description="Major facilitator superfamily (MFS) profile" evidence="7">
    <location>
        <begin position="5"/>
        <end position="403"/>
    </location>
</feature>
<dbReference type="RefSeq" id="WP_110062985.1">
    <property type="nucleotide sequence ID" value="NZ_QGTW01000001.1"/>
</dbReference>
<dbReference type="Pfam" id="PF07690">
    <property type="entry name" value="MFS_1"/>
    <property type="match status" value="1"/>
</dbReference>
<evidence type="ECO:0000259" key="7">
    <source>
        <dbReference type="PROSITE" id="PS50850"/>
    </source>
</evidence>
<evidence type="ECO:0000256" key="6">
    <source>
        <dbReference type="SAM" id="Phobius"/>
    </source>
</evidence>
<reference evidence="8 9" key="1">
    <citation type="submission" date="2018-05" db="EMBL/GenBank/DDBJ databases">
        <title>Freshwater and sediment microbial communities from various areas in North America, analyzing microbe dynamics in response to fracking.</title>
        <authorList>
            <person name="Lamendella R."/>
        </authorList>
    </citation>
    <scope>NUCLEOTIDE SEQUENCE [LARGE SCALE GENOMIC DNA]</scope>
    <source>
        <strain evidence="8 9">15_TX</strain>
    </source>
</reference>
<keyword evidence="5 6" id="KW-0472">Membrane</keyword>
<feature type="transmembrane region" description="Helical" evidence="6">
    <location>
        <begin position="225"/>
        <end position="246"/>
    </location>
</feature>
<dbReference type="InterPro" id="IPR050327">
    <property type="entry name" value="Proton-linked_MCT"/>
</dbReference>
<feature type="transmembrane region" description="Helical" evidence="6">
    <location>
        <begin position="252"/>
        <end position="270"/>
    </location>
</feature>
<evidence type="ECO:0000256" key="2">
    <source>
        <dbReference type="ARBA" id="ARBA00022448"/>
    </source>
</evidence>
<dbReference type="AlphaFoldDB" id="A0A2V3A4R9"/>
<keyword evidence="3 6" id="KW-0812">Transmembrane</keyword>
<dbReference type="PANTHER" id="PTHR11360:SF317">
    <property type="entry name" value="MAJOR FACILITATOR SUPERFAMILY (MFS) PROFILE DOMAIN-CONTAINING PROTEIN-RELATED"/>
    <property type="match status" value="1"/>
</dbReference>
<dbReference type="InterPro" id="IPR036259">
    <property type="entry name" value="MFS_trans_sf"/>
</dbReference>
<feature type="transmembrane region" description="Helical" evidence="6">
    <location>
        <begin position="291"/>
        <end position="308"/>
    </location>
</feature>
<feature type="transmembrane region" description="Helical" evidence="6">
    <location>
        <begin position="133"/>
        <end position="154"/>
    </location>
</feature>
<feature type="transmembrane region" description="Helical" evidence="6">
    <location>
        <begin position="75"/>
        <end position="93"/>
    </location>
</feature>
<accession>A0A2V3A4R9</accession>
<dbReference type="InterPro" id="IPR020846">
    <property type="entry name" value="MFS_dom"/>
</dbReference>
<dbReference type="SUPFAM" id="SSF103473">
    <property type="entry name" value="MFS general substrate transporter"/>
    <property type="match status" value="1"/>
</dbReference>
<dbReference type="PROSITE" id="PS50850">
    <property type="entry name" value="MFS"/>
    <property type="match status" value="1"/>
</dbReference>
<evidence type="ECO:0000313" key="9">
    <source>
        <dbReference type="Proteomes" id="UP000247150"/>
    </source>
</evidence>
<dbReference type="EMBL" id="QGTW01000001">
    <property type="protein sequence ID" value="PWW32012.1"/>
    <property type="molecule type" value="Genomic_DNA"/>
</dbReference>
<dbReference type="InterPro" id="IPR011701">
    <property type="entry name" value="MFS"/>
</dbReference>
<dbReference type="Proteomes" id="UP000247150">
    <property type="component" value="Unassembled WGS sequence"/>
</dbReference>
<dbReference type="PANTHER" id="PTHR11360">
    <property type="entry name" value="MONOCARBOXYLATE TRANSPORTER"/>
    <property type="match status" value="1"/>
</dbReference>
<evidence type="ECO:0000313" key="8">
    <source>
        <dbReference type="EMBL" id="PWW32012.1"/>
    </source>
</evidence>
<feature type="transmembrane region" description="Helical" evidence="6">
    <location>
        <begin position="44"/>
        <end position="63"/>
    </location>
</feature>
<keyword evidence="4 6" id="KW-1133">Transmembrane helix</keyword>
<proteinExistence type="predicted"/>
<feature type="transmembrane region" description="Helical" evidence="6">
    <location>
        <begin position="166"/>
        <end position="186"/>
    </location>
</feature>